<evidence type="ECO:0000259" key="6">
    <source>
        <dbReference type="Pfam" id="PF00441"/>
    </source>
</evidence>
<dbReference type="InterPro" id="IPR006091">
    <property type="entry name" value="Acyl-CoA_Oxase/DH_mid-dom"/>
</dbReference>
<name>A0A1Z1F892_9SPHN</name>
<dbReference type="Pfam" id="PF02771">
    <property type="entry name" value="Acyl-CoA_dh_N"/>
    <property type="match status" value="1"/>
</dbReference>
<dbReference type="InterPro" id="IPR036250">
    <property type="entry name" value="AcylCo_DH-like_C"/>
</dbReference>
<protein>
    <recommendedName>
        <fullName evidence="11">Acyl-CoA dehydrogenase</fullName>
    </recommendedName>
</protein>
<sequence>MRANLPPANLATVARQIELSHRIADVRAARAAWDAASPDMCEAILGAAAKFAADVLEPLNRTMDADGVSLVAGRVVTSAAHREAWQQYVDAGWPTLEAEEDLGGQDMPAILAFAAQELFDRACPAFGMLPVPQRSAFRLIRAFGDDNLKSRWLNRLVSGEWGATICVSEAGAGSDLRRIRTVASRAEDEGWLVTGNKAWISFGDHDLAEQIGHVVLARTTDAEGKSRPSLFLVPLILPDGSRNAVAVHRIEEKLGLHGSPTCELGFEQARGILLGQEGRGLAQLFVMIANMRMAVGAMGTGIASGATDLAMRYAEERLQGGSPDPVAIARHADVQLQLLDLMAPTILMRGLLFAVANCNDLASQGDTQAQALGAWLLPIVKTTGGETAFDVASGAIQVLGGAGYTSEWPAEQFLRDARVLTVFEGTTGMQAQDLVLRRLVDDRSSFDSFMTTARGTGDARLESCLDVLDQAARTIAASPECAEGGATAMLHIAATAALAWIAAGYLRDGTSDAMLIAASEHWLDNATARASRFLPRIAGGKTQAARYAALRETLS</sequence>
<dbReference type="InterPro" id="IPR009075">
    <property type="entry name" value="AcylCo_DH/oxidase_C"/>
</dbReference>
<evidence type="ECO:0000256" key="2">
    <source>
        <dbReference type="ARBA" id="ARBA00009347"/>
    </source>
</evidence>
<evidence type="ECO:0000256" key="5">
    <source>
        <dbReference type="RuleBase" id="RU362125"/>
    </source>
</evidence>
<comment type="cofactor">
    <cofactor evidence="1 5">
        <name>FAD</name>
        <dbReference type="ChEBI" id="CHEBI:57692"/>
    </cofactor>
</comment>
<dbReference type="Proteomes" id="UP000195807">
    <property type="component" value="Chromosome"/>
</dbReference>
<reference evidence="9 10" key="1">
    <citation type="submission" date="2017-01" db="EMBL/GenBank/DDBJ databases">
        <title>Complete genome sequence of esterase-producing bacterium Croceicoccus marinus E4A9.</title>
        <authorList>
            <person name="Wu Y.-H."/>
            <person name="Cheng H."/>
            <person name="Xu L."/>
            <person name="Huo Y.-Y."/>
            <person name="Wang C.-S."/>
            <person name="Xu X.-W."/>
        </authorList>
    </citation>
    <scope>NUCLEOTIDE SEQUENCE [LARGE SCALE GENOMIC DNA]</scope>
    <source>
        <strain evidence="9 10">E4A9</strain>
    </source>
</reference>
<dbReference type="Pfam" id="PF00441">
    <property type="entry name" value="Acyl-CoA_dh_1"/>
    <property type="match status" value="1"/>
</dbReference>
<organism evidence="9 10">
    <name type="scientific">Croceicoccus marinus</name>
    <dbReference type="NCBI Taxonomy" id="450378"/>
    <lineage>
        <taxon>Bacteria</taxon>
        <taxon>Pseudomonadati</taxon>
        <taxon>Pseudomonadota</taxon>
        <taxon>Alphaproteobacteria</taxon>
        <taxon>Sphingomonadales</taxon>
        <taxon>Erythrobacteraceae</taxon>
        <taxon>Croceicoccus</taxon>
    </lineage>
</organism>
<accession>A0A1Z1F892</accession>
<keyword evidence="5" id="KW-0560">Oxidoreductase</keyword>
<keyword evidence="4 5" id="KW-0274">FAD</keyword>
<evidence type="ECO:0000259" key="8">
    <source>
        <dbReference type="Pfam" id="PF02771"/>
    </source>
</evidence>
<dbReference type="GO" id="GO:0050660">
    <property type="term" value="F:flavin adenine dinucleotide binding"/>
    <property type="evidence" value="ECO:0007669"/>
    <property type="project" value="InterPro"/>
</dbReference>
<evidence type="ECO:0000256" key="4">
    <source>
        <dbReference type="ARBA" id="ARBA00022827"/>
    </source>
</evidence>
<feature type="domain" description="Acyl-CoA dehydrogenase/oxidase C-terminal" evidence="6">
    <location>
        <begin position="278"/>
        <end position="433"/>
    </location>
</feature>
<keyword evidence="10" id="KW-1185">Reference proteome</keyword>
<dbReference type="Gene3D" id="1.20.140.10">
    <property type="entry name" value="Butyryl-CoA Dehydrogenase, subunit A, domain 3"/>
    <property type="match status" value="1"/>
</dbReference>
<dbReference type="Gene3D" id="2.40.110.10">
    <property type="entry name" value="Butyryl-CoA Dehydrogenase, subunit A, domain 2"/>
    <property type="match status" value="1"/>
</dbReference>
<dbReference type="Pfam" id="PF02770">
    <property type="entry name" value="Acyl-CoA_dh_M"/>
    <property type="match status" value="1"/>
</dbReference>
<proteinExistence type="inferred from homology"/>
<evidence type="ECO:0008006" key="11">
    <source>
        <dbReference type="Google" id="ProtNLM"/>
    </source>
</evidence>
<dbReference type="EMBL" id="CP019602">
    <property type="protein sequence ID" value="ARU15010.1"/>
    <property type="molecule type" value="Genomic_DNA"/>
</dbReference>
<dbReference type="InterPro" id="IPR052166">
    <property type="entry name" value="Diverse_Acyl-CoA_DH"/>
</dbReference>
<dbReference type="PANTHER" id="PTHR42803">
    <property type="entry name" value="ACYL-COA DEHYDROGENASE"/>
    <property type="match status" value="1"/>
</dbReference>
<dbReference type="InterPro" id="IPR037069">
    <property type="entry name" value="AcylCoA_DH/ox_N_sf"/>
</dbReference>
<dbReference type="SUPFAM" id="SSF56645">
    <property type="entry name" value="Acyl-CoA dehydrogenase NM domain-like"/>
    <property type="match status" value="1"/>
</dbReference>
<dbReference type="GO" id="GO:0016627">
    <property type="term" value="F:oxidoreductase activity, acting on the CH-CH group of donors"/>
    <property type="evidence" value="ECO:0007669"/>
    <property type="project" value="InterPro"/>
</dbReference>
<dbReference type="Gene3D" id="1.10.540.10">
    <property type="entry name" value="Acyl-CoA dehydrogenase/oxidase, N-terminal domain"/>
    <property type="match status" value="1"/>
</dbReference>
<dbReference type="RefSeq" id="WP_066842201.1">
    <property type="nucleotide sequence ID" value="NZ_CP019602.1"/>
</dbReference>
<evidence type="ECO:0000313" key="9">
    <source>
        <dbReference type="EMBL" id="ARU15010.1"/>
    </source>
</evidence>
<evidence type="ECO:0000256" key="1">
    <source>
        <dbReference type="ARBA" id="ARBA00001974"/>
    </source>
</evidence>
<gene>
    <name evidence="9" type="ORF">A9D14_01000</name>
</gene>
<dbReference type="SUPFAM" id="SSF47203">
    <property type="entry name" value="Acyl-CoA dehydrogenase C-terminal domain-like"/>
    <property type="match status" value="1"/>
</dbReference>
<dbReference type="KEGG" id="cman:A9D14_01000"/>
<dbReference type="InterPro" id="IPR009100">
    <property type="entry name" value="AcylCoA_DH/oxidase_NM_dom_sf"/>
</dbReference>
<evidence type="ECO:0000256" key="3">
    <source>
        <dbReference type="ARBA" id="ARBA00022630"/>
    </source>
</evidence>
<feature type="domain" description="Acyl-CoA oxidase/dehydrogenase middle" evidence="7">
    <location>
        <begin position="165"/>
        <end position="268"/>
    </location>
</feature>
<dbReference type="InterPro" id="IPR013786">
    <property type="entry name" value="AcylCoA_DH/ox_N"/>
</dbReference>
<evidence type="ECO:0000313" key="10">
    <source>
        <dbReference type="Proteomes" id="UP000195807"/>
    </source>
</evidence>
<evidence type="ECO:0000259" key="7">
    <source>
        <dbReference type="Pfam" id="PF02770"/>
    </source>
</evidence>
<comment type="similarity">
    <text evidence="2 5">Belongs to the acyl-CoA dehydrogenase family.</text>
</comment>
<dbReference type="InterPro" id="IPR046373">
    <property type="entry name" value="Acyl-CoA_Oxase/DH_mid-dom_sf"/>
</dbReference>
<dbReference type="PANTHER" id="PTHR42803:SF1">
    <property type="entry name" value="BROAD-SPECIFICITY LINEAR ACYL-COA DEHYDROGENASE FADE5"/>
    <property type="match status" value="1"/>
</dbReference>
<dbReference type="AlphaFoldDB" id="A0A1Z1F892"/>
<dbReference type="GO" id="GO:0005886">
    <property type="term" value="C:plasma membrane"/>
    <property type="evidence" value="ECO:0007669"/>
    <property type="project" value="TreeGrafter"/>
</dbReference>
<dbReference type="STRING" id="450378.GCA_001661675_00200"/>
<keyword evidence="3 5" id="KW-0285">Flavoprotein</keyword>
<feature type="domain" description="Acyl-CoA dehydrogenase/oxidase N-terminal" evidence="8">
    <location>
        <begin position="42"/>
        <end position="160"/>
    </location>
</feature>